<dbReference type="eggNOG" id="COG3303">
    <property type="taxonomic scope" value="Bacteria"/>
</dbReference>
<dbReference type="InterPro" id="IPR054337">
    <property type="entry name" value="Mtrc-MtrF-like_dom_II/IV"/>
</dbReference>
<dbReference type="PANTHER" id="PTHR35038">
    <property type="entry name" value="DISSIMILATORY SULFITE REDUCTASE SIRA"/>
    <property type="match status" value="1"/>
</dbReference>
<evidence type="ECO:0000313" key="4">
    <source>
        <dbReference type="EMBL" id="ABJ88474.1"/>
    </source>
</evidence>
<feature type="domain" description="Outer membrane cytochrome MtrC/MtrF-like" evidence="3">
    <location>
        <begin position="514"/>
        <end position="676"/>
    </location>
</feature>
<proteinExistence type="predicted"/>
<reference evidence="4" key="1">
    <citation type="submission" date="2006-10" db="EMBL/GenBank/DDBJ databases">
        <title>Complete sequence of Solibacter usitatus Ellin6076.</title>
        <authorList>
            <consortium name="US DOE Joint Genome Institute"/>
            <person name="Copeland A."/>
            <person name="Lucas S."/>
            <person name="Lapidus A."/>
            <person name="Barry K."/>
            <person name="Detter J.C."/>
            <person name="Glavina del Rio T."/>
            <person name="Hammon N."/>
            <person name="Israni S."/>
            <person name="Dalin E."/>
            <person name="Tice H."/>
            <person name="Pitluck S."/>
            <person name="Thompson L.S."/>
            <person name="Brettin T."/>
            <person name="Bruce D."/>
            <person name="Han C."/>
            <person name="Tapia R."/>
            <person name="Gilna P."/>
            <person name="Schmutz J."/>
            <person name="Larimer F."/>
            <person name="Land M."/>
            <person name="Hauser L."/>
            <person name="Kyrpides N."/>
            <person name="Mikhailova N."/>
            <person name="Janssen P.H."/>
            <person name="Kuske C.R."/>
            <person name="Richardson P."/>
        </authorList>
    </citation>
    <scope>NUCLEOTIDE SEQUENCE</scope>
    <source>
        <strain evidence="4">Ellin6076</strain>
    </source>
</reference>
<dbReference type="CDD" id="cd08168">
    <property type="entry name" value="Cytochrom_C3"/>
    <property type="match status" value="1"/>
</dbReference>
<dbReference type="Gene3D" id="3.90.10.10">
    <property type="entry name" value="Cytochrome C3"/>
    <property type="match status" value="1"/>
</dbReference>
<evidence type="ECO:0000259" key="3">
    <source>
        <dbReference type="Pfam" id="PF22113"/>
    </source>
</evidence>
<dbReference type="InterPro" id="IPR020014">
    <property type="entry name" value="Decahaem_cyt-c_OmcA/MtrC"/>
</dbReference>
<dbReference type="InterPro" id="IPR051829">
    <property type="entry name" value="Multiheme_Cytochr_ET"/>
</dbReference>
<dbReference type="KEGG" id="sus:Acid_7566"/>
<keyword evidence="1 2" id="KW-0732">Signal</keyword>
<gene>
    <name evidence="4" type="ordered locus">Acid_7566</name>
</gene>
<name>Q01PE6_SOLUE</name>
<dbReference type="InParanoid" id="Q01PE6"/>
<evidence type="ECO:0000256" key="2">
    <source>
        <dbReference type="SAM" id="SignalP"/>
    </source>
</evidence>
<dbReference type="SUPFAM" id="SSF48695">
    <property type="entry name" value="Multiheme cytochromes"/>
    <property type="match status" value="1"/>
</dbReference>
<dbReference type="Pfam" id="PF22113">
    <property type="entry name" value="Mtrc-MtrF_II-IV_dom"/>
    <property type="match status" value="2"/>
</dbReference>
<dbReference type="NCBIfam" id="TIGR03507">
    <property type="entry name" value="decahem_SO1788"/>
    <property type="match status" value="1"/>
</dbReference>
<feature type="domain" description="Outer membrane cytochrome MtrC/MtrF-like" evidence="3">
    <location>
        <begin position="207"/>
        <end position="358"/>
    </location>
</feature>
<feature type="chain" id="PRO_5004162425" description="Outer membrane cytochrome MtrC/MtrF-like domain-containing protein" evidence="2">
    <location>
        <begin position="20"/>
        <end position="679"/>
    </location>
</feature>
<organism evidence="4">
    <name type="scientific">Solibacter usitatus (strain Ellin6076)</name>
    <dbReference type="NCBI Taxonomy" id="234267"/>
    <lineage>
        <taxon>Bacteria</taxon>
        <taxon>Pseudomonadati</taxon>
        <taxon>Acidobacteriota</taxon>
        <taxon>Terriglobia</taxon>
        <taxon>Bryobacterales</taxon>
        <taxon>Solibacteraceae</taxon>
        <taxon>Candidatus Solibacter</taxon>
    </lineage>
</organism>
<dbReference type="GO" id="GO:0016491">
    <property type="term" value="F:oxidoreductase activity"/>
    <property type="evidence" value="ECO:0007669"/>
    <property type="project" value="TreeGrafter"/>
</dbReference>
<feature type="signal peptide" evidence="2">
    <location>
        <begin position="1"/>
        <end position="19"/>
    </location>
</feature>
<dbReference type="PANTHER" id="PTHR35038:SF6">
    <property type="entry name" value="SURFACE LOCALIZED DECAHEME CYTOCHROME C LIPOPROTEIN"/>
    <property type="match status" value="1"/>
</dbReference>
<sequence precursor="true">MIQLRKSSWAILAVFPLMASIPGISQTAQKPKVPRRNLAKALTQDEINFIRPGVVVKVVSASIAKDGTISARVNLTDPKGLPLDRDGITTPGAVSMSFICAYIPSGKTQYVSYTTTTAKPTLPGNTNPAQIQAANDSGGTFTKNGDGDYTYTFKTQAPTTFDATVTHSIGVSAQRNLSEFITYAEWAETSNDVFNFVPNGSKVTVIRDVVPTAACNQCHDPLFGHGGSRVKVELCVMCHTPQTVNPDTQLTQDMNVLIHKIHMGENLPSVKAGTPYRIWHRGAWSDFSDVKFPSGTDEIKTCTVCHQKATQATNYYKAPSRAACGSCHDDVNFATGANHVNLPQVSDNQCVECHTQKGDLEFDASIQGAHTVANKSASLPGIVTTIQKIVNTAPGQTPAITFKITDKQGNPLDISKLTSVRVILAGPNSDYGFGPTGIRVSEDPSKTPGSGGVYTYTTTNKIPAGATGSYTVAIEARNSVNLLPGTVKQTAAIDWAQPTRMYFSVDSSKPAARRQVVATEKCAACHVDLTMVHSAVRNDTQECVMCHNPTLTDSSKAAVSFASQIHSIHRGNQLANPYVIGGRNYQDVGFPGDLRDCSVCHVNGSYNPDVVPTTTPIATPGALITPTTPPVTAACQGCHDDKATASHAAGQISQFGESCSICHGSNAAFSVDKVHSRVQ</sequence>
<protein>
    <recommendedName>
        <fullName evidence="3">Outer membrane cytochrome MtrC/MtrF-like domain-containing protein</fullName>
    </recommendedName>
</protein>
<dbReference type="HOGENOM" id="CLU_011293_1_0_0"/>
<evidence type="ECO:0000256" key="1">
    <source>
        <dbReference type="ARBA" id="ARBA00022729"/>
    </source>
</evidence>
<dbReference type="EMBL" id="CP000473">
    <property type="protein sequence ID" value="ABJ88474.1"/>
    <property type="molecule type" value="Genomic_DNA"/>
</dbReference>
<dbReference type="InterPro" id="IPR036280">
    <property type="entry name" value="Multihaem_cyt_sf"/>
</dbReference>
<dbReference type="AlphaFoldDB" id="Q01PE6"/>
<accession>Q01PE6</accession>
<dbReference type="Gene3D" id="1.10.720.180">
    <property type="match status" value="1"/>
</dbReference>
<dbReference type="STRING" id="234267.Acid_7566"/>